<accession>A0A7R8X515</accession>
<dbReference type="OrthoDB" id="5962705at2759"/>
<dbReference type="InterPro" id="IPR005390">
    <property type="entry name" value="NeuromedU_rcpt"/>
</dbReference>
<sequence length="572" mass="64755">RRLESGIGNGRRRPRIRASFPLRAKDARRRSRDRPHALGDEESPPSAAIDDLNVTDHEYCLRVARNASGDADFWHEFLECMLGPKTLPLHSLLPITVIYVILFLTGIVGNVCTCIVIARRSYMHTATNFYLFNLAVADMLCLLIAMPMELFTLWQQYPWIFGERMCRVRGVVTETPGYASILTIVAFTIERFLAICHPMNMNSHVKHKLARAAKVIFSIWVVSFLSAIPWGILFTVNHLENEDGEPIQESALCNMDTKEPNNSWMLLFLCTTIFFFVIPMSLILILYGRIGIVLHRASKLRRCTSAPNDRGQCESQRAHIQSRRAVLRMLVAVVIAFFVCWAPFHAQRLMFCYVTLFHRWTDTLLKVNEYLFSIAGVLYYVNATINPILYNVMSHRFRVAFRVTLCQRSASSLIPCCARGNGDNSQGSIEEPGSNVPPWPALPLPQGSTSRSSAENQRRVADGGLSCFRRRSKATKPKARYVFGRASNNPAGVTMRLTTMQTVTKQRNTSAPRIVQDPRAPRLVQDPLALRLVRGPSSLRRMEDEGKWNLNGIRSRDALHVTDAPIPALTYY</sequence>
<feature type="non-terminal residue" evidence="16">
    <location>
        <position position="572"/>
    </location>
</feature>
<dbReference type="PROSITE" id="PS00237">
    <property type="entry name" value="G_PROTEIN_RECEP_F1_1"/>
    <property type="match status" value="1"/>
</dbReference>
<feature type="region of interest" description="Disordered" evidence="13">
    <location>
        <begin position="1"/>
        <end position="49"/>
    </location>
</feature>
<reference evidence="16" key="1">
    <citation type="submission" date="2020-11" db="EMBL/GenBank/DDBJ databases">
        <authorList>
            <person name="Tran Van P."/>
        </authorList>
    </citation>
    <scope>NUCLEOTIDE SEQUENCE</scope>
</reference>
<keyword evidence="11 12" id="KW-0807">Transducer</keyword>
<dbReference type="SUPFAM" id="SSF81321">
    <property type="entry name" value="Family A G protein-coupled receptor-like"/>
    <property type="match status" value="1"/>
</dbReference>
<gene>
    <name evidence="16" type="ORF">DSTB1V02_LOCUS1049</name>
</gene>
<dbReference type="InterPro" id="IPR017452">
    <property type="entry name" value="GPCR_Rhodpsn_7TM"/>
</dbReference>
<dbReference type="CDD" id="cd15134">
    <property type="entry name" value="7tmA_capaR"/>
    <property type="match status" value="1"/>
</dbReference>
<feature type="domain" description="G-protein coupled receptors family 1 profile" evidence="15">
    <location>
        <begin position="109"/>
        <end position="390"/>
    </location>
</feature>
<evidence type="ECO:0000256" key="2">
    <source>
        <dbReference type="ARBA" id="ARBA00010663"/>
    </source>
</evidence>
<name>A0A7R8X515_9CRUS</name>
<evidence type="ECO:0000256" key="4">
    <source>
        <dbReference type="ARBA" id="ARBA00022692"/>
    </source>
</evidence>
<dbReference type="EMBL" id="LR899606">
    <property type="protein sequence ID" value="CAD7241047.1"/>
    <property type="molecule type" value="Genomic_DNA"/>
</dbReference>
<dbReference type="PROSITE" id="PS50262">
    <property type="entry name" value="G_PROTEIN_RECEP_F1_2"/>
    <property type="match status" value="1"/>
</dbReference>
<feature type="transmembrane region" description="Helical" evidence="14">
    <location>
        <begin position="92"/>
        <end position="118"/>
    </location>
</feature>
<organism evidence="16">
    <name type="scientific">Darwinula stevensoni</name>
    <dbReference type="NCBI Taxonomy" id="69355"/>
    <lineage>
        <taxon>Eukaryota</taxon>
        <taxon>Metazoa</taxon>
        <taxon>Ecdysozoa</taxon>
        <taxon>Arthropoda</taxon>
        <taxon>Crustacea</taxon>
        <taxon>Oligostraca</taxon>
        <taxon>Ostracoda</taxon>
        <taxon>Podocopa</taxon>
        <taxon>Podocopida</taxon>
        <taxon>Darwinulocopina</taxon>
        <taxon>Darwinuloidea</taxon>
        <taxon>Darwinulidae</taxon>
        <taxon>Darwinula</taxon>
    </lineage>
</organism>
<evidence type="ECO:0000256" key="7">
    <source>
        <dbReference type="ARBA" id="ARBA00023136"/>
    </source>
</evidence>
<comment type="subcellular location">
    <subcellularLocation>
        <location evidence="1">Cell membrane</location>
        <topology evidence="1">Multi-pass membrane protein</topology>
    </subcellularLocation>
</comment>
<evidence type="ECO:0000256" key="14">
    <source>
        <dbReference type="SAM" id="Phobius"/>
    </source>
</evidence>
<dbReference type="Pfam" id="PF00001">
    <property type="entry name" value="7tm_1"/>
    <property type="match status" value="1"/>
</dbReference>
<keyword evidence="5 14" id="KW-1133">Transmembrane helix</keyword>
<feature type="region of interest" description="Disordered" evidence="13">
    <location>
        <begin position="424"/>
        <end position="458"/>
    </location>
</feature>
<feature type="transmembrane region" description="Helical" evidence="14">
    <location>
        <begin position="370"/>
        <end position="392"/>
    </location>
</feature>
<dbReference type="PANTHER" id="PTHR24243:SF208">
    <property type="entry name" value="PYROKININ-1 RECEPTOR"/>
    <property type="match status" value="1"/>
</dbReference>
<dbReference type="PANTHER" id="PTHR24243">
    <property type="entry name" value="G-PROTEIN COUPLED RECEPTOR"/>
    <property type="match status" value="1"/>
</dbReference>
<evidence type="ECO:0000256" key="5">
    <source>
        <dbReference type="ARBA" id="ARBA00022989"/>
    </source>
</evidence>
<keyword evidence="3" id="KW-1003">Cell membrane</keyword>
<evidence type="ECO:0000256" key="13">
    <source>
        <dbReference type="SAM" id="MobiDB-lite"/>
    </source>
</evidence>
<keyword evidence="17" id="KW-1185">Reference proteome</keyword>
<feature type="transmembrane region" description="Helical" evidence="14">
    <location>
        <begin position="215"/>
        <end position="236"/>
    </location>
</feature>
<evidence type="ECO:0000256" key="1">
    <source>
        <dbReference type="ARBA" id="ARBA00004651"/>
    </source>
</evidence>
<comment type="similarity">
    <text evidence="2 12">Belongs to the G-protein coupled receptor 1 family.</text>
</comment>
<keyword evidence="8" id="KW-1015">Disulfide bond</keyword>
<keyword evidence="6 12" id="KW-0297">G-protein coupled receptor</keyword>
<dbReference type="GO" id="GO:0005886">
    <property type="term" value="C:plasma membrane"/>
    <property type="evidence" value="ECO:0007669"/>
    <property type="project" value="UniProtKB-SubCell"/>
</dbReference>
<feature type="transmembrane region" description="Helical" evidence="14">
    <location>
        <begin position="177"/>
        <end position="194"/>
    </location>
</feature>
<feature type="transmembrane region" description="Helical" evidence="14">
    <location>
        <begin position="325"/>
        <end position="344"/>
    </location>
</feature>
<evidence type="ECO:0000259" key="15">
    <source>
        <dbReference type="PROSITE" id="PS50262"/>
    </source>
</evidence>
<evidence type="ECO:0000313" key="17">
    <source>
        <dbReference type="Proteomes" id="UP000677054"/>
    </source>
</evidence>
<feature type="transmembrane region" description="Helical" evidence="14">
    <location>
        <begin position="264"/>
        <end position="287"/>
    </location>
</feature>
<dbReference type="Proteomes" id="UP000677054">
    <property type="component" value="Unassembled WGS sequence"/>
</dbReference>
<evidence type="ECO:0000256" key="10">
    <source>
        <dbReference type="ARBA" id="ARBA00023180"/>
    </source>
</evidence>
<dbReference type="EMBL" id="CAJPEV010000089">
    <property type="protein sequence ID" value="CAG0880388.1"/>
    <property type="molecule type" value="Genomic_DNA"/>
</dbReference>
<dbReference type="AlphaFoldDB" id="A0A7R8X515"/>
<evidence type="ECO:0000256" key="6">
    <source>
        <dbReference type="ARBA" id="ARBA00023040"/>
    </source>
</evidence>
<keyword evidence="7 14" id="KW-0472">Membrane</keyword>
<evidence type="ECO:0000256" key="3">
    <source>
        <dbReference type="ARBA" id="ARBA00022475"/>
    </source>
</evidence>
<dbReference type="InterPro" id="IPR000276">
    <property type="entry name" value="GPCR_Rhodpsn"/>
</dbReference>
<evidence type="ECO:0000313" key="16">
    <source>
        <dbReference type="EMBL" id="CAD7241047.1"/>
    </source>
</evidence>
<dbReference type="PRINTS" id="PR00237">
    <property type="entry name" value="GPCRRHODOPSN"/>
</dbReference>
<feature type="compositionally biased region" description="Polar residues" evidence="13">
    <location>
        <begin position="446"/>
        <end position="455"/>
    </location>
</feature>
<keyword evidence="10" id="KW-0325">Glycoprotein</keyword>
<feature type="non-terminal residue" evidence="16">
    <location>
        <position position="1"/>
    </location>
</feature>
<keyword evidence="4 12" id="KW-0812">Transmembrane</keyword>
<evidence type="ECO:0000256" key="9">
    <source>
        <dbReference type="ARBA" id="ARBA00023170"/>
    </source>
</evidence>
<protein>
    <recommendedName>
        <fullName evidence="15">G-protein coupled receptors family 1 profile domain-containing protein</fullName>
    </recommendedName>
</protein>
<feature type="transmembrane region" description="Helical" evidence="14">
    <location>
        <begin position="130"/>
        <end position="157"/>
    </location>
</feature>
<evidence type="ECO:0000256" key="12">
    <source>
        <dbReference type="RuleBase" id="RU000688"/>
    </source>
</evidence>
<dbReference type="Gene3D" id="1.20.1070.10">
    <property type="entry name" value="Rhodopsin 7-helix transmembrane proteins"/>
    <property type="match status" value="1"/>
</dbReference>
<proteinExistence type="inferred from homology"/>
<dbReference type="GO" id="GO:0001607">
    <property type="term" value="F:neuromedin U receptor activity"/>
    <property type="evidence" value="ECO:0007669"/>
    <property type="project" value="InterPro"/>
</dbReference>
<evidence type="ECO:0000256" key="11">
    <source>
        <dbReference type="ARBA" id="ARBA00023224"/>
    </source>
</evidence>
<dbReference type="PRINTS" id="PR01565">
    <property type="entry name" value="NEUROMEDINUR"/>
</dbReference>
<evidence type="ECO:0000256" key="8">
    <source>
        <dbReference type="ARBA" id="ARBA00023157"/>
    </source>
</evidence>
<keyword evidence="9 12" id="KW-0675">Receptor</keyword>